<dbReference type="eggNOG" id="ENOG502ZKXF">
    <property type="taxonomic scope" value="Bacteria"/>
</dbReference>
<dbReference type="Proteomes" id="UP000005496">
    <property type="component" value="Unassembled WGS sequence"/>
</dbReference>
<organism evidence="2 3">
    <name type="scientific">Desulfonatronospira thiodismutans ASO3-1</name>
    <dbReference type="NCBI Taxonomy" id="555779"/>
    <lineage>
        <taxon>Bacteria</taxon>
        <taxon>Pseudomonadati</taxon>
        <taxon>Thermodesulfobacteriota</taxon>
        <taxon>Desulfovibrionia</taxon>
        <taxon>Desulfovibrionales</taxon>
        <taxon>Desulfonatronovibrionaceae</taxon>
        <taxon>Desulfonatronospira</taxon>
    </lineage>
</organism>
<evidence type="ECO:0000313" key="3">
    <source>
        <dbReference type="Proteomes" id="UP000005496"/>
    </source>
</evidence>
<accession>D6SJT0</accession>
<reference evidence="2" key="1">
    <citation type="submission" date="2010-05" db="EMBL/GenBank/DDBJ databases">
        <title>The draft genome of Desulfonatronospira thiodismutans ASO3-1.</title>
        <authorList>
            <consortium name="US DOE Joint Genome Institute (JGI-PGF)"/>
            <person name="Lucas S."/>
            <person name="Copeland A."/>
            <person name="Lapidus A."/>
            <person name="Cheng J.-F."/>
            <person name="Bruce D."/>
            <person name="Goodwin L."/>
            <person name="Pitluck S."/>
            <person name="Chertkov O."/>
            <person name="Brettin T."/>
            <person name="Detter J.C."/>
            <person name="Han C."/>
            <person name="Land M.L."/>
            <person name="Hauser L."/>
            <person name="Kyrpides N."/>
            <person name="Mikhailova N."/>
            <person name="Muyzer G."/>
            <person name="Woyke T."/>
        </authorList>
    </citation>
    <scope>NUCLEOTIDE SEQUENCE [LARGE SCALE GENOMIC DNA]</scope>
    <source>
        <strain evidence="2">ASO3-1</strain>
    </source>
</reference>
<evidence type="ECO:0000313" key="2">
    <source>
        <dbReference type="EMBL" id="EFI36133.1"/>
    </source>
</evidence>
<gene>
    <name evidence="2" type="ORF">Dthio_PD3586</name>
</gene>
<keyword evidence="3" id="KW-1185">Reference proteome</keyword>
<dbReference type="EMBL" id="ACJN02000001">
    <property type="protein sequence ID" value="EFI36133.1"/>
    <property type="molecule type" value="Genomic_DNA"/>
</dbReference>
<evidence type="ECO:0008006" key="4">
    <source>
        <dbReference type="Google" id="ProtNLM"/>
    </source>
</evidence>
<dbReference type="RefSeq" id="WP_008869258.1">
    <property type="nucleotide sequence ID" value="NZ_ACJN02000001.1"/>
</dbReference>
<dbReference type="AlphaFoldDB" id="D6SJT0"/>
<feature type="transmembrane region" description="Helical" evidence="1">
    <location>
        <begin position="12"/>
        <end position="37"/>
    </location>
</feature>
<sequence length="204" mass="22162">MSHPARRSIRLPAVVILVVLTAVIAALVTLLVARLWIFQPEVSPVVLDSQEQAELDQKVKALTDKSQLYDERPDDRVIYLTERELNAIVARDPDLANRASFSLSEETISAILLVDMPEDVPGIGGQTVEISAGLRVGHADGRPTVILEGISVMGVPIPSAWLGGWKGKDLVQADGPGGGVWDIFSEGVKDLRVEDGRLRIELEE</sequence>
<keyword evidence="1" id="KW-0472">Membrane</keyword>
<keyword evidence="1" id="KW-1133">Transmembrane helix</keyword>
<name>D6SJT0_9BACT</name>
<evidence type="ECO:0000256" key="1">
    <source>
        <dbReference type="SAM" id="Phobius"/>
    </source>
</evidence>
<keyword evidence="1" id="KW-0812">Transmembrane</keyword>
<proteinExistence type="predicted"/>
<protein>
    <recommendedName>
        <fullName evidence="4">Arginine N-succinyltransferase</fullName>
    </recommendedName>
</protein>
<dbReference type="OrthoDB" id="597750at2"/>
<comment type="caution">
    <text evidence="2">The sequence shown here is derived from an EMBL/GenBank/DDBJ whole genome shotgun (WGS) entry which is preliminary data.</text>
</comment>